<reference evidence="10 11" key="1">
    <citation type="submission" date="2015-12" db="EMBL/GenBank/DDBJ databases">
        <title>The genome of Folsomia candida.</title>
        <authorList>
            <person name="Faddeeva A."/>
            <person name="Derks M.F."/>
            <person name="Anvar Y."/>
            <person name="Smit S."/>
            <person name="Van Straalen N."/>
            <person name="Roelofs D."/>
        </authorList>
    </citation>
    <scope>NUCLEOTIDE SEQUENCE [LARGE SCALE GENOMIC DNA]</scope>
    <source>
        <strain evidence="10 11">VU population</strain>
        <tissue evidence="10">Whole body</tissue>
    </source>
</reference>
<evidence type="ECO:0000256" key="5">
    <source>
        <dbReference type="ARBA" id="ARBA00022989"/>
    </source>
</evidence>
<evidence type="ECO:0000256" key="1">
    <source>
        <dbReference type="ARBA" id="ARBA00004141"/>
    </source>
</evidence>
<dbReference type="PANTHER" id="PTHR12316">
    <property type="entry name" value="NINJURIN-RELATED"/>
    <property type="match status" value="1"/>
</dbReference>
<dbReference type="GO" id="GO:0007155">
    <property type="term" value="P:cell adhesion"/>
    <property type="evidence" value="ECO:0007669"/>
    <property type="project" value="UniProtKB-KW"/>
</dbReference>
<dbReference type="Proteomes" id="UP000198287">
    <property type="component" value="Unassembled WGS sequence"/>
</dbReference>
<accession>A0A226E1P2</accession>
<proteinExistence type="inferred from homology"/>
<feature type="transmembrane region" description="Helical" evidence="9">
    <location>
        <begin position="566"/>
        <end position="590"/>
    </location>
</feature>
<dbReference type="STRING" id="158441.A0A226E1P2"/>
<sequence length="1631" mass="183107">MQRRLNKKLSDNLRHRDRSGGGGHKKDKPHRNKERTASPPTGSETALPPPPPRKRDTEYDQVDEDEDDNDAGDDNASLMTNSMTYPRSPDLLPLDDREFEQEFGQELLDKVFHDADRGSQHDLPQRNSKSRGGVEVQFLNERMAAFLPGMDSSDSQLRKEDDQVPRSRASSRGSSLSTRAKNSGTVSPSKSRRISPSRSAAVSKGFIVSEINDEEEPPAGGWSQGQTYYYEAAAPGASKGKQNVYEIEEEEEEIIAPGSKTKSNDNFNYPSPEQDEEDDEYEDEDVGPFPPPVQRSKSSLYSKKQTSSKRISNNNRRRESSDSLRNTSMASLLGDSSRTRLGRSASFDRGGGSASSLRSTSRDSFGRRAASRKFNEDLIGAESALQNDIEVGYQRSSPRLGGGGRSSGSRRSFSREVTALPIEIPDSVTDEATFRRYLSVRRGAHIETRLHIEFEDFANKQNSYESVGAGGPSRVPPSMAVNKASAASARAEANRKSSCLCFAIVSLALLSASASQLRYVVAYSKAHAYPALNYFLICVSILIEIVAGVGYVIISRMPATDTRVDNVVGVLIAGLFVVAINNVIISAFAFDDHVCEVLAKKTGMLDFLAEGCRRAFTTMAKPFDQLESVLVFRGVNQQAEMSELHGGGDSSGVFAGRNNGPSPPQNQNRNNNNNKTPDMLIPMMSLEQRREQLLFDVVADTPAQTNNVLRQEKADLKANEETAETNEKIKALLAEVENIKLENYKLKGEVSTLRRTNDKLKDEQRIDFQSRLAVRCGGAKPLEGDKAIIAKLENEILILQQEAIKKNWNFADKRKSNETSVNNVTSTSAPPFEPSPPSIYSIDDVEMINVIEASEPQRGARAIPNSKKSSPWARNGTRTMSPKTMAPPVAKLLRTDSPKAISRAPPAATSTTFVQTDESFSVPPPLPQSTIAPPQRICRDELDWCSQSVTTREKIFEKMDKIVDLEFQLMQPCLNAAKSKPLPPILPSKFGTGPQYFDIKNAISIRFKYGGTWGALGEVRDWLQKLFKSMEGQARFRLYEFNTLMNFWRLIFWANQLWRGVLIEEEETELVLKNRQQWVKELRGWTGLVLKCDWRDYFSETLEIELRKLTLGILESIVLSGYFEQTANRYEILYRIMKDVLGHEWFRSTLNVQRIVRITTWSISDLCIVRYLCFKRNEANTCLARMIGESVLKSCQEASNNPTDIARLFIDLAFLLETLMRDKVTPYHQSKYARQELGEDDVSKKAITPQPSNPKPELSNLRTEDMEVDDSVPSSQFACPVKYNVTPSVEVPAVDDTDLLKSCLSCWLDPTKYEDPYGRDKLCQCRKALMGSAITVLRMVFDAWLARHLEYTRNLETRLIREQEELDRLEYIKSSLSGRETPPISCQEDSDASMSKEKGGTDRLNFLRTKKAYIEGMMEDMENFMNEKLTYHRQEWNLNDCIQSKKLLPSTDSLPSYIVEMQKIPDVFDLALAKGLLIMDFLRTRSDNLAAALGTDAYKTFLRLIPALKLYMFQINLTKNDRELIMGMSTECEEEHVGSASVSFALSQEQKAAMNYQPASVTNPHVAYPIPLSQLVESDPVGWDATKIKGQDAVKQPRSQPMAEEESEFLADGFLGHEDFLDDEFIPLPNR</sequence>
<evidence type="ECO:0000256" key="3">
    <source>
        <dbReference type="ARBA" id="ARBA00022692"/>
    </source>
</evidence>
<dbReference type="InterPro" id="IPR007007">
    <property type="entry name" value="Ninjurin"/>
</dbReference>
<feature type="transmembrane region" description="Helical" evidence="9">
    <location>
        <begin position="499"/>
        <end position="519"/>
    </location>
</feature>
<evidence type="ECO:0000256" key="8">
    <source>
        <dbReference type="SAM" id="MobiDB-lite"/>
    </source>
</evidence>
<feature type="compositionally biased region" description="Basic and acidic residues" evidence="8">
    <location>
        <begin position="156"/>
        <end position="165"/>
    </location>
</feature>
<dbReference type="PANTHER" id="PTHR12316:SF17">
    <property type="entry name" value="NINJURIN C, ISOFORM D"/>
    <property type="match status" value="1"/>
</dbReference>
<comment type="caution">
    <text evidence="10">The sequence shown here is derived from an EMBL/GenBank/DDBJ whole genome shotgun (WGS) entry which is preliminary data.</text>
</comment>
<feature type="region of interest" description="Disordered" evidence="8">
    <location>
        <begin position="858"/>
        <end position="884"/>
    </location>
</feature>
<dbReference type="EMBL" id="LNIX01000008">
    <property type="protein sequence ID" value="OXA51208.1"/>
    <property type="molecule type" value="Genomic_DNA"/>
</dbReference>
<feature type="compositionally biased region" description="Polar residues" evidence="8">
    <location>
        <begin position="327"/>
        <end position="336"/>
    </location>
</feature>
<feature type="compositionally biased region" description="Low complexity" evidence="8">
    <location>
        <begin position="166"/>
        <end position="179"/>
    </location>
</feature>
<evidence type="ECO:0000256" key="9">
    <source>
        <dbReference type="SAM" id="Phobius"/>
    </source>
</evidence>
<feature type="region of interest" description="Disordered" evidence="8">
    <location>
        <begin position="1377"/>
        <end position="1398"/>
    </location>
</feature>
<feature type="region of interest" description="Disordered" evidence="8">
    <location>
        <begin position="643"/>
        <end position="677"/>
    </location>
</feature>
<keyword evidence="11" id="KW-1185">Reference proteome</keyword>
<dbReference type="GO" id="GO:0016020">
    <property type="term" value="C:membrane"/>
    <property type="evidence" value="ECO:0007669"/>
    <property type="project" value="UniProtKB-SubCell"/>
</dbReference>
<feature type="compositionally biased region" description="Low complexity" evidence="8">
    <location>
        <begin position="656"/>
        <end position="674"/>
    </location>
</feature>
<feature type="region of interest" description="Disordered" evidence="8">
    <location>
        <begin position="393"/>
        <end position="413"/>
    </location>
</feature>
<keyword evidence="4" id="KW-0130">Cell adhesion</keyword>
<comment type="subcellular location">
    <subcellularLocation>
        <location evidence="1">Membrane</location>
        <topology evidence="1">Multi-pass membrane protein</topology>
    </subcellularLocation>
</comment>
<feature type="compositionally biased region" description="Basic residues" evidence="8">
    <location>
        <begin position="23"/>
        <end position="33"/>
    </location>
</feature>
<protein>
    <submittedName>
        <fullName evidence="10">Ninjurin-1</fullName>
    </submittedName>
</protein>
<evidence type="ECO:0000313" key="11">
    <source>
        <dbReference type="Proteomes" id="UP000198287"/>
    </source>
</evidence>
<organism evidence="10 11">
    <name type="scientific">Folsomia candida</name>
    <name type="common">Springtail</name>
    <dbReference type="NCBI Taxonomy" id="158441"/>
    <lineage>
        <taxon>Eukaryota</taxon>
        <taxon>Metazoa</taxon>
        <taxon>Ecdysozoa</taxon>
        <taxon>Arthropoda</taxon>
        <taxon>Hexapoda</taxon>
        <taxon>Collembola</taxon>
        <taxon>Entomobryomorpha</taxon>
        <taxon>Isotomoidea</taxon>
        <taxon>Isotomidae</taxon>
        <taxon>Proisotominae</taxon>
        <taxon>Folsomia</taxon>
    </lineage>
</organism>
<feature type="coiled-coil region" evidence="7">
    <location>
        <begin position="706"/>
        <end position="809"/>
    </location>
</feature>
<evidence type="ECO:0000256" key="2">
    <source>
        <dbReference type="ARBA" id="ARBA00008141"/>
    </source>
</evidence>
<keyword evidence="7" id="KW-0175">Coiled coil</keyword>
<feature type="compositionally biased region" description="Acidic residues" evidence="8">
    <location>
        <begin position="273"/>
        <end position="286"/>
    </location>
</feature>
<evidence type="ECO:0000313" key="10">
    <source>
        <dbReference type="EMBL" id="OXA51208.1"/>
    </source>
</evidence>
<evidence type="ECO:0000256" key="4">
    <source>
        <dbReference type="ARBA" id="ARBA00022889"/>
    </source>
</evidence>
<keyword evidence="6 9" id="KW-0472">Membrane</keyword>
<keyword evidence="5 9" id="KW-1133">Transmembrane helix</keyword>
<dbReference type="GO" id="GO:0042246">
    <property type="term" value="P:tissue regeneration"/>
    <property type="evidence" value="ECO:0007669"/>
    <property type="project" value="InterPro"/>
</dbReference>
<gene>
    <name evidence="10" type="ORF">Fcan01_14137</name>
</gene>
<feature type="compositionally biased region" description="Polar residues" evidence="8">
    <location>
        <begin position="260"/>
        <end position="271"/>
    </location>
</feature>
<evidence type="ECO:0000256" key="7">
    <source>
        <dbReference type="SAM" id="Coils"/>
    </source>
</evidence>
<name>A0A226E1P2_FOLCA</name>
<feature type="compositionally biased region" description="Acidic residues" evidence="8">
    <location>
        <begin position="59"/>
        <end position="73"/>
    </location>
</feature>
<feature type="compositionally biased region" description="Basic and acidic residues" evidence="8">
    <location>
        <begin position="107"/>
        <end position="124"/>
    </location>
</feature>
<dbReference type="OrthoDB" id="10662601at2759"/>
<dbReference type="Pfam" id="PF04923">
    <property type="entry name" value="Ninjurin"/>
    <property type="match status" value="1"/>
</dbReference>
<feature type="region of interest" description="Disordered" evidence="8">
    <location>
        <begin position="1240"/>
        <end position="1266"/>
    </location>
</feature>
<comment type="similarity">
    <text evidence="2">Belongs to the ninjurin family.</text>
</comment>
<feature type="transmembrane region" description="Helical" evidence="9">
    <location>
        <begin position="531"/>
        <end position="554"/>
    </location>
</feature>
<evidence type="ECO:0000256" key="6">
    <source>
        <dbReference type="ARBA" id="ARBA00023136"/>
    </source>
</evidence>
<keyword evidence="3 9" id="KW-0812">Transmembrane</keyword>
<feature type="compositionally biased region" description="Polar residues" evidence="8">
    <location>
        <begin position="295"/>
        <end position="305"/>
    </location>
</feature>
<feature type="region of interest" description="Disordered" evidence="8">
    <location>
        <begin position="1"/>
        <end position="368"/>
    </location>
</feature>